<dbReference type="Pfam" id="PF15594">
    <property type="entry name" value="Imm50"/>
    <property type="match status" value="1"/>
</dbReference>
<evidence type="ECO:0000313" key="2">
    <source>
        <dbReference type="Proteomes" id="UP001596957"/>
    </source>
</evidence>
<dbReference type="InterPro" id="IPR028957">
    <property type="entry name" value="Imm50"/>
</dbReference>
<keyword evidence="2" id="KW-1185">Reference proteome</keyword>
<name>A0ABW2VLF2_9ACTN</name>
<dbReference type="EMBL" id="JBHTEC010000001">
    <property type="protein sequence ID" value="MFD0284025.1"/>
    <property type="molecule type" value="Genomic_DNA"/>
</dbReference>
<protein>
    <submittedName>
        <fullName evidence="1">Imm50 family immunity protein</fullName>
    </submittedName>
</protein>
<accession>A0ABW2VLF2</accession>
<sequence length="164" mass="18183">MNPEVLQSLYGHLPDLSSVRIRSINLNWRGPTVTLRVDLPSFPGSPPQEWIDAGMDTVQCQFEFLAVERISLTDWAPPAVGGIEMTPWGRERRMRVGFSGSGSGSGSGMTLGFDCYESVSVRHVSAFTIQEDGSDSGRRLFVSKVDARRHTSLPGTDEKTFYER</sequence>
<dbReference type="RefSeq" id="WP_381255128.1">
    <property type="nucleotide sequence ID" value="NZ_JBHTBI010000012.1"/>
</dbReference>
<gene>
    <name evidence="1" type="ORF">ACFQZP_20545</name>
</gene>
<proteinExistence type="predicted"/>
<reference evidence="2" key="1">
    <citation type="journal article" date="2019" name="Int. J. Syst. Evol. Microbiol.">
        <title>The Global Catalogue of Microorganisms (GCM) 10K type strain sequencing project: providing services to taxonomists for standard genome sequencing and annotation.</title>
        <authorList>
            <consortium name="The Broad Institute Genomics Platform"/>
            <consortium name="The Broad Institute Genome Sequencing Center for Infectious Disease"/>
            <person name="Wu L."/>
            <person name="Ma J."/>
        </authorList>
    </citation>
    <scope>NUCLEOTIDE SEQUENCE [LARGE SCALE GENOMIC DNA]</scope>
    <source>
        <strain evidence="2">CGMCC 4.7198</strain>
    </source>
</reference>
<comment type="caution">
    <text evidence="1">The sequence shown here is derived from an EMBL/GenBank/DDBJ whole genome shotgun (WGS) entry which is preliminary data.</text>
</comment>
<dbReference type="Proteomes" id="UP001596957">
    <property type="component" value="Unassembled WGS sequence"/>
</dbReference>
<organism evidence="1 2">
    <name type="scientific">Streptomyces lutosisoli</name>
    <dbReference type="NCBI Taxonomy" id="2665721"/>
    <lineage>
        <taxon>Bacteria</taxon>
        <taxon>Bacillati</taxon>
        <taxon>Actinomycetota</taxon>
        <taxon>Actinomycetes</taxon>
        <taxon>Kitasatosporales</taxon>
        <taxon>Streptomycetaceae</taxon>
        <taxon>Streptomyces</taxon>
    </lineage>
</organism>
<evidence type="ECO:0000313" key="1">
    <source>
        <dbReference type="EMBL" id="MFD0284025.1"/>
    </source>
</evidence>